<evidence type="ECO:0000256" key="4">
    <source>
        <dbReference type="ARBA" id="ARBA00022825"/>
    </source>
</evidence>
<organism evidence="5 6">
    <name type="scientific">Actinomadura gamaensis</name>
    <dbReference type="NCBI Taxonomy" id="1763541"/>
    <lineage>
        <taxon>Bacteria</taxon>
        <taxon>Bacillati</taxon>
        <taxon>Actinomycetota</taxon>
        <taxon>Actinomycetes</taxon>
        <taxon>Streptosporangiales</taxon>
        <taxon>Thermomonosporaceae</taxon>
        <taxon>Actinomadura</taxon>
    </lineage>
</organism>
<dbReference type="InterPro" id="IPR029062">
    <property type="entry name" value="Class_I_gatase-like"/>
</dbReference>
<dbReference type="EMBL" id="JBHSIT010000007">
    <property type="protein sequence ID" value="MFC4910680.1"/>
    <property type="molecule type" value="Genomic_DNA"/>
</dbReference>
<dbReference type="Pfam" id="PF03575">
    <property type="entry name" value="Peptidase_S51"/>
    <property type="match status" value="1"/>
</dbReference>
<keyword evidence="4" id="KW-0720">Serine protease</keyword>
<keyword evidence="6" id="KW-1185">Reference proteome</keyword>
<evidence type="ECO:0000313" key="6">
    <source>
        <dbReference type="Proteomes" id="UP001595872"/>
    </source>
</evidence>
<evidence type="ECO:0000256" key="3">
    <source>
        <dbReference type="ARBA" id="ARBA00022801"/>
    </source>
</evidence>
<dbReference type="InterPro" id="IPR005320">
    <property type="entry name" value="Peptidase_S51"/>
</dbReference>
<gene>
    <name evidence="5" type="ORF">ACFPCY_25425</name>
</gene>
<keyword evidence="3" id="KW-0378">Hydrolase</keyword>
<comment type="caution">
    <text evidence="5">The sequence shown here is derived from an EMBL/GenBank/DDBJ whole genome shotgun (WGS) entry which is preliminary data.</text>
</comment>
<comment type="similarity">
    <text evidence="1">Belongs to the peptidase S51 family.</text>
</comment>
<dbReference type="SUPFAM" id="SSF52317">
    <property type="entry name" value="Class I glutamine amidotransferase-like"/>
    <property type="match status" value="1"/>
</dbReference>
<evidence type="ECO:0000256" key="1">
    <source>
        <dbReference type="ARBA" id="ARBA00006534"/>
    </source>
</evidence>
<name>A0ABV9U539_9ACTN</name>
<reference evidence="6" key="1">
    <citation type="journal article" date="2019" name="Int. J. Syst. Evol. Microbiol.">
        <title>The Global Catalogue of Microorganisms (GCM) 10K type strain sequencing project: providing services to taxonomists for standard genome sequencing and annotation.</title>
        <authorList>
            <consortium name="The Broad Institute Genomics Platform"/>
            <consortium name="The Broad Institute Genome Sequencing Center for Infectious Disease"/>
            <person name="Wu L."/>
            <person name="Ma J."/>
        </authorList>
    </citation>
    <scope>NUCLEOTIDE SEQUENCE [LARGE SCALE GENOMIC DNA]</scope>
    <source>
        <strain evidence="6">KLKA75</strain>
    </source>
</reference>
<dbReference type="PANTHER" id="PTHR20842">
    <property type="entry name" value="PROTEASE S51 ALPHA-ASPARTYL DIPEPTIDASE"/>
    <property type="match status" value="1"/>
</dbReference>
<accession>A0ABV9U539</accession>
<dbReference type="Gene3D" id="3.40.50.880">
    <property type="match status" value="1"/>
</dbReference>
<evidence type="ECO:0000313" key="5">
    <source>
        <dbReference type="EMBL" id="MFC4910680.1"/>
    </source>
</evidence>
<keyword evidence="2" id="KW-0645">Protease</keyword>
<proteinExistence type="inferred from homology"/>
<dbReference type="PANTHER" id="PTHR20842:SF0">
    <property type="entry name" value="ALPHA-ASPARTYL DIPEPTIDASE"/>
    <property type="match status" value="1"/>
</dbReference>
<sequence length="209" mass="22363">MRLYLSSFRLGDRPDRLLELCGDRREVAVIADALDGGSEDARSEGVHREIAALAELGFAAGEIDLRKFAGRPEELADALGRFPVMWVRGGNVFALRYAMARSGADAIITRLVREDAVVYAGYSAGACVLAPSLRGLEACDDPAVAPEVVWDGLGVLDFAFVPHVDSPGHPECAALTRVADAYRRDGVPHRALRDGQVLVVDGDGPPVLL</sequence>
<dbReference type="Proteomes" id="UP001595872">
    <property type="component" value="Unassembled WGS sequence"/>
</dbReference>
<protein>
    <submittedName>
        <fullName evidence="5">Type 1 glutamine amidotransferase-like domain-containing protein</fullName>
    </submittedName>
</protein>
<evidence type="ECO:0000256" key="2">
    <source>
        <dbReference type="ARBA" id="ARBA00022670"/>
    </source>
</evidence>